<gene>
    <name evidence="2" type="ORF">P0Y65_07750</name>
</gene>
<name>A0AAJ5VY47_9HYPH</name>
<feature type="chain" id="PRO_5042599118" description="PepSY domain-containing protein" evidence="1">
    <location>
        <begin position="22"/>
        <end position="104"/>
    </location>
</feature>
<reference evidence="2" key="1">
    <citation type="submission" date="2023-03" db="EMBL/GenBank/DDBJ databases">
        <title>Andean soil-derived lignocellulolytic bacterial consortium as a source of novel taxa and putative plastic-active enzymes.</title>
        <authorList>
            <person name="Diaz-Garcia L."/>
            <person name="Chuvochina M."/>
            <person name="Feuerriegel G."/>
            <person name="Bunk B."/>
            <person name="Sproer C."/>
            <person name="Streit W.R."/>
            <person name="Rodriguez L.M."/>
            <person name="Overmann J."/>
            <person name="Jimenez D.J."/>
        </authorList>
    </citation>
    <scope>NUCLEOTIDE SEQUENCE</scope>
    <source>
        <strain evidence="2">MAG 4196</strain>
    </source>
</reference>
<evidence type="ECO:0008006" key="4">
    <source>
        <dbReference type="Google" id="ProtNLM"/>
    </source>
</evidence>
<accession>A0AAJ5VY47</accession>
<dbReference type="AlphaFoldDB" id="A0AAJ5VY47"/>
<keyword evidence="1" id="KW-0732">Signal</keyword>
<proteinExistence type="predicted"/>
<sequence length="104" mass="11670">MRGSIAYILTALLITSAPAQAQGFGLFFGDEESDFFAPPERITCMTDRQIRDAVAAEGFSNIYLNVPNDGHVEVRATIDGWVYLLEYDFCRGYIEEARKLRRAG</sequence>
<dbReference type="Proteomes" id="UP001217476">
    <property type="component" value="Chromosome"/>
</dbReference>
<evidence type="ECO:0000313" key="3">
    <source>
        <dbReference type="Proteomes" id="UP001217476"/>
    </source>
</evidence>
<protein>
    <recommendedName>
        <fullName evidence="4">PepSY domain-containing protein</fullName>
    </recommendedName>
</protein>
<dbReference type="EMBL" id="CP119312">
    <property type="protein sequence ID" value="WEK06136.1"/>
    <property type="molecule type" value="Genomic_DNA"/>
</dbReference>
<feature type="signal peptide" evidence="1">
    <location>
        <begin position="1"/>
        <end position="21"/>
    </location>
</feature>
<organism evidence="2 3">
    <name type="scientific">Candidatus Devosia phytovorans</name>
    <dbReference type="NCBI Taxonomy" id="3121372"/>
    <lineage>
        <taxon>Bacteria</taxon>
        <taxon>Pseudomonadati</taxon>
        <taxon>Pseudomonadota</taxon>
        <taxon>Alphaproteobacteria</taxon>
        <taxon>Hyphomicrobiales</taxon>
        <taxon>Devosiaceae</taxon>
        <taxon>Devosia</taxon>
    </lineage>
</organism>
<evidence type="ECO:0000256" key="1">
    <source>
        <dbReference type="SAM" id="SignalP"/>
    </source>
</evidence>
<evidence type="ECO:0000313" key="2">
    <source>
        <dbReference type="EMBL" id="WEK06136.1"/>
    </source>
</evidence>